<accession>A0A3R7MMW6</accession>
<feature type="compositionally biased region" description="Polar residues" evidence="4">
    <location>
        <begin position="25"/>
        <end position="34"/>
    </location>
</feature>
<evidence type="ECO:0000313" key="6">
    <source>
        <dbReference type="EMBL" id="ROT81183.1"/>
    </source>
</evidence>
<dbReference type="CDD" id="cd21200">
    <property type="entry name" value="CH_SMTN-like"/>
    <property type="match status" value="1"/>
</dbReference>
<dbReference type="PANTHER" id="PTHR23167:SF88">
    <property type="entry name" value="CALPONIN-HOMOLOGY (CH) DOMAIN-CONTAINING PROTEIN"/>
    <property type="match status" value="1"/>
</dbReference>
<dbReference type="OrthoDB" id="6379323at2759"/>
<dbReference type="InterPro" id="IPR001715">
    <property type="entry name" value="CH_dom"/>
</dbReference>
<comment type="caution">
    <text evidence="6">The sequence shown here is derived from an EMBL/GenBank/DDBJ whole genome shotgun (WGS) entry which is preliminary data.</text>
</comment>
<evidence type="ECO:0000256" key="3">
    <source>
        <dbReference type="ARBA" id="ARBA00061655"/>
    </source>
</evidence>
<dbReference type="Gene3D" id="1.10.418.10">
    <property type="entry name" value="Calponin-like domain"/>
    <property type="match status" value="1"/>
</dbReference>
<protein>
    <recommendedName>
        <fullName evidence="5">Calponin-homology (CH) domain-containing protein</fullName>
    </recommendedName>
</protein>
<dbReference type="AlphaFoldDB" id="A0A3R7MMW6"/>
<gene>
    <name evidence="6" type="ORF">C7M84_000055</name>
</gene>
<evidence type="ECO:0000259" key="5">
    <source>
        <dbReference type="PROSITE" id="PS50021"/>
    </source>
</evidence>
<dbReference type="SMART" id="SM00033">
    <property type="entry name" value="CH"/>
    <property type="match status" value="1"/>
</dbReference>
<evidence type="ECO:0000256" key="2">
    <source>
        <dbReference type="ARBA" id="ARBA00023054"/>
    </source>
</evidence>
<dbReference type="PROSITE" id="PS50021">
    <property type="entry name" value="CH"/>
    <property type="match status" value="1"/>
</dbReference>
<dbReference type="EMBL" id="QCYY01001003">
    <property type="protein sequence ID" value="ROT81183.1"/>
    <property type="molecule type" value="Genomic_DNA"/>
</dbReference>
<name>A0A3R7MMW6_PENVA</name>
<dbReference type="PANTHER" id="PTHR23167">
    <property type="entry name" value="CALPONIN HOMOLOGY DOMAIN-CONTAINING PROTEIN DDB_G0272472-RELATED"/>
    <property type="match status" value="1"/>
</dbReference>
<reference evidence="6 7" key="1">
    <citation type="submission" date="2018-04" db="EMBL/GenBank/DDBJ databases">
        <authorList>
            <person name="Zhang X."/>
            <person name="Yuan J."/>
            <person name="Li F."/>
            <person name="Xiang J."/>
        </authorList>
    </citation>
    <scope>NUCLEOTIDE SEQUENCE [LARGE SCALE GENOMIC DNA]</scope>
    <source>
        <tissue evidence="6">Muscle</tissue>
    </source>
</reference>
<feature type="compositionally biased region" description="Basic and acidic residues" evidence="4">
    <location>
        <begin position="7"/>
        <end position="24"/>
    </location>
</feature>
<keyword evidence="1" id="KW-0597">Phosphoprotein</keyword>
<keyword evidence="2" id="KW-0175">Coiled coil</keyword>
<dbReference type="STRING" id="6689.A0A3R7MMW6"/>
<feature type="domain" description="Calponin-homology (CH)" evidence="5">
    <location>
        <begin position="212"/>
        <end position="318"/>
    </location>
</feature>
<organism evidence="6 7">
    <name type="scientific">Penaeus vannamei</name>
    <name type="common">Whiteleg shrimp</name>
    <name type="synonym">Litopenaeus vannamei</name>
    <dbReference type="NCBI Taxonomy" id="6689"/>
    <lineage>
        <taxon>Eukaryota</taxon>
        <taxon>Metazoa</taxon>
        <taxon>Ecdysozoa</taxon>
        <taxon>Arthropoda</taxon>
        <taxon>Crustacea</taxon>
        <taxon>Multicrustacea</taxon>
        <taxon>Malacostraca</taxon>
        <taxon>Eumalacostraca</taxon>
        <taxon>Eucarida</taxon>
        <taxon>Decapoda</taxon>
        <taxon>Dendrobranchiata</taxon>
        <taxon>Penaeoidea</taxon>
        <taxon>Penaeidae</taxon>
        <taxon>Penaeus</taxon>
    </lineage>
</organism>
<reference evidence="6 7" key="2">
    <citation type="submission" date="2019-01" db="EMBL/GenBank/DDBJ databases">
        <title>The decoding of complex shrimp genome reveals the adaptation for benthos swimmer, frequently molting mechanism and breeding impact on genome.</title>
        <authorList>
            <person name="Sun Y."/>
            <person name="Gao Y."/>
            <person name="Yu Y."/>
        </authorList>
    </citation>
    <scope>NUCLEOTIDE SEQUENCE [LARGE SCALE GENOMIC DNA]</scope>
    <source>
        <tissue evidence="6">Muscle</tissue>
    </source>
</reference>
<feature type="compositionally biased region" description="Low complexity" evidence="4">
    <location>
        <begin position="71"/>
        <end position="106"/>
    </location>
</feature>
<dbReference type="Proteomes" id="UP000283509">
    <property type="component" value="Unassembled WGS sequence"/>
</dbReference>
<dbReference type="InterPro" id="IPR050540">
    <property type="entry name" value="F-actin_Monoox_Mical"/>
</dbReference>
<evidence type="ECO:0000256" key="1">
    <source>
        <dbReference type="ARBA" id="ARBA00022553"/>
    </source>
</evidence>
<comment type="similarity">
    <text evidence="3">Belongs to the smoothelin family.</text>
</comment>
<dbReference type="FunFam" id="1.10.418.10:FF:000009">
    <property type="entry name" value="smoothelin isoform X2"/>
    <property type="match status" value="1"/>
</dbReference>
<feature type="compositionally biased region" description="Basic and acidic residues" evidence="4">
    <location>
        <begin position="49"/>
        <end position="60"/>
    </location>
</feature>
<evidence type="ECO:0000313" key="7">
    <source>
        <dbReference type="Proteomes" id="UP000283509"/>
    </source>
</evidence>
<feature type="region of interest" description="Disordered" evidence="4">
    <location>
        <begin position="1"/>
        <end position="107"/>
    </location>
</feature>
<dbReference type="InterPro" id="IPR036872">
    <property type="entry name" value="CH_dom_sf"/>
</dbReference>
<dbReference type="SUPFAM" id="SSF47576">
    <property type="entry name" value="Calponin-homology domain, CH-domain"/>
    <property type="match status" value="1"/>
</dbReference>
<dbReference type="Pfam" id="PF00307">
    <property type="entry name" value="CH"/>
    <property type="match status" value="1"/>
</dbReference>
<sequence length="320" mass="35732">MRLKALVAEKKGLREELSGHDQSRGSRSQTSTAHSRFEAMSKSATSNTKDSDLRSSEGDSKTSTVSPFGVSRTSNTESRSSSQVNVQKSSYSSSSSSYKTSSSMSKVDSKKVVSPFDKFKQMDSQTPRTPNPFSLALPIIRHNAATIKKIILDFCKRSTAEYESKVELDHKVPSVLLDRTSPLSAVPPLSKSKSAGGGPLFQLSSQLGRSASGVKDMLLTWCQCRTRDYKGVKIENFSTSWNDGMAFCALIHHFYPDAFDFDKLDPKNRRYNFELAFRVADEKAGVMALLDVEDMVMMKKPDWKCVFTYVQSLYKRLKDE</sequence>
<evidence type="ECO:0000256" key="4">
    <source>
        <dbReference type="SAM" id="MobiDB-lite"/>
    </source>
</evidence>
<keyword evidence="7" id="KW-1185">Reference proteome</keyword>
<proteinExistence type="inferred from homology"/>